<keyword evidence="3" id="KW-1185">Reference proteome</keyword>
<gene>
    <name evidence="2" type="ORF">FB567DRAFT_527350</name>
</gene>
<evidence type="ECO:0000256" key="1">
    <source>
        <dbReference type="SAM" id="MobiDB-lite"/>
    </source>
</evidence>
<feature type="region of interest" description="Disordered" evidence="1">
    <location>
        <begin position="253"/>
        <end position="277"/>
    </location>
</feature>
<organism evidence="2 3">
    <name type="scientific">Paraphoma chrysanthemicola</name>
    <dbReference type="NCBI Taxonomy" id="798071"/>
    <lineage>
        <taxon>Eukaryota</taxon>
        <taxon>Fungi</taxon>
        <taxon>Dikarya</taxon>
        <taxon>Ascomycota</taxon>
        <taxon>Pezizomycotina</taxon>
        <taxon>Dothideomycetes</taxon>
        <taxon>Pleosporomycetidae</taxon>
        <taxon>Pleosporales</taxon>
        <taxon>Pleosporineae</taxon>
        <taxon>Phaeosphaeriaceae</taxon>
        <taxon>Paraphoma</taxon>
    </lineage>
</organism>
<dbReference type="Proteomes" id="UP000813461">
    <property type="component" value="Unassembled WGS sequence"/>
</dbReference>
<dbReference type="EMBL" id="JAGMVJ010000011">
    <property type="protein sequence ID" value="KAH7086178.1"/>
    <property type="molecule type" value="Genomic_DNA"/>
</dbReference>
<evidence type="ECO:0000313" key="2">
    <source>
        <dbReference type="EMBL" id="KAH7086178.1"/>
    </source>
</evidence>
<feature type="compositionally biased region" description="Acidic residues" evidence="1">
    <location>
        <begin position="254"/>
        <end position="277"/>
    </location>
</feature>
<evidence type="ECO:0008006" key="4">
    <source>
        <dbReference type="Google" id="ProtNLM"/>
    </source>
</evidence>
<accession>A0A8K0R605</accession>
<dbReference type="AlphaFoldDB" id="A0A8K0R605"/>
<comment type="caution">
    <text evidence="2">The sequence shown here is derived from an EMBL/GenBank/DDBJ whole genome shotgun (WGS) entry which is preliminary data.</text>
</comment>
<proteinExistence type="predicted"/>
<reference evidence="2" key="1">
    <citation type="journal article" date="2021" name="Nat. Commun.">
        <title>Genetic determinants of endophytism in the Arabidopsis root mycobiome.</title>
        <authorList>
            <person name="Mesny F."/>
            <person name="Miyauchi S."/>
            <person name="Thiergart T."/>
            <person name="Pickel B."/>
            <person name="Atanasova L."/>
            <person name="Karlsson M."/>
            <person name="Huettel B."/>
            <person name="Barry K.W."/>
            <person name="Haridas S."/>
            <person name="Chen C."/>
            <person name="Bauer D."/>
            <person name="Andreopoulos W."/>
            <person name="Pangilinan J."/>
            <person name="LaButti K."/>
            <person name="Riley R."/>
            <person name="Lipzen A."/>
            <person name="Clum A."/>
            <person name="Drula E."/>
            <person name="Henrissat B."/>
            <person name="Kohler A."/>
            <person name="Grigoriev I.V."/>
            <person name="Martin F.M."/>
            <person name="Hacquard S."/>
        </authorList>
    </citation>
    <scope>NUCLEOTIDE SEQUENCE</scope>
    <source>
        <strain evidence="2">MPI-SDFR-AT-0120</strain>
    </source>
</reference>
<sequence>MHSSQLKALRRLRIPSRRRRLRQALEADDASLTWTNADVQKLMRDFNKIFLFGAIMKTEFYWSTEMDTVHRDSSPLSDSSSDGSQSSCASVMLACSGISRRSTRGDFHRIDMRPSEVSTDFAVGEGEQLGIARAKDRLGTILHEMIHCFIRQHVCRECDVRTMPDGIIMQQGRGFQMIAMASEDISKELLGLKVHVGRIVGIYADLGMRTDRHAGPSVHDMEMYGFLDPLENRPAWRRDGILGNHSFLERIESEEPEDVSMIDDDSEVDDDQWEDIC</sequence>
<dbReference type="OrthoDB" id="3796964at2759"/>
<name>A0A8K0R605_9PLEO</name>
<protein>
    <recommendedName>
        <fullName evidence="4">SprT-like domain-containing protein</fullName>
    </recommendedName>
</protein>
<evidence type="ECO:0000313" key="3">
    <source>
        <dbReference type="Proteomes" id="UP000813461"/>
    </source>
</evidence>